<protein>
    <submittedName>
        <fullName evidence="2">DUF885 domain-containing protein</fullName>
    </submittedName>
</protein>
<evidence type="ECO:0000256" key="1">
    <source>
        <dbReference type="SAM" id="MobiDB-lite"/>
    </source>
</evidence>
<dbReference type="EMBL" id="VBOY01000033">
    <property type="protein sequence ID" value="TMQ67640.1"/>
    <property type="molecule type" value="Genomic_DNA"/>
</dbReference>
<dbReference type="PANTHER" id="PTHR33361:SF15">
    <property type="entry name" value="DUF885 FAMILY LIPOPROTEIN"/>
    <property type="match status" value="1"/>
</dbReference>
<proteinExistence type="predicted"/>
<dbReference type="Proteomes" id="UP000316609">
    <property type="component" value="Unassembled WGS sequence"/>
</dbReference>
<comment type="caution">
    <text evidence="2">The sequence shown here is derived from an EMBL/GenBank/DDBJ whole genome shotgun (WGS) entry which is preliminary data.</text>
</comment>
<evidence type="ECO:0000313" key="3">
    <source>
        <dbReference type="Proteomes" id="UP000316609"/>
    </source>
</evidence>
<organism evidence="2 3">
    <name type="scientific">Eiseniibacteriota bacterium</name>
    <dbReference type="NCBI Taxonomy" id="2212470"/>
    <lineage>
        <taxon>Bacteria</taxon>
        <taxon>Candidatus Eiseniibacteriota</taxon>
    </lineage>
</organism>
<sequence length="657" mass="70658">MDGRAQLPPEPIRQPRAAAPGLRAEPHGIVPVVREVLGMADRRSVRPGVPVGGATQGLRPAEPGAGGRATSLSNRRGVRSAAACALLRGLVAACASVLFAGDLAAAPPPDARLNALADEYLGRWLEGHPQIATRLGDHEHDGELEPVTEAGVSEDLAWLVEFRARLESVPKDQLSFDRALDRDLLMARLLSDSLELAVIRRFRFDPGTSLELVAGSVESALERSCASPCARARAAARRLSRVPEVLRAAKLNLKRPCAPLVVRAIAGFRDVLLFYRERISSLTADCRDPRQQADLAEADSAAVAAVDDFIGYLGDLRGLPADSLAIGNEGLQLLLASEMETTPVETLLVRAEAELDACRRRLDRAAARLRSAGGLAAALDSLAADGAGPQRMVPRFEAALEHVRPFLTRRRMTSFLLLDGLKVREPSPGRSGLALESLDVPGPWENCSLASFLEVASGDSVASGTGLSDLSPSTSRSTAELTAIREGWPGRCLRLATLRQAPSRIRQVFLSPGNVGGWGGYCEQVAIEDGYGRADPRVEMAHELFSLESLGRLVVGLSFHRGRMTFAQATEMLKARCALTKAAAAREALRAVAEPESWLATLGQWKIAALRDEVRQRLGPRFRAVEFHDAFLKQGGSVLPIVRLALLRGLETPSSRR</sequence>
<name>A0A538TVI6_UNCEI</name>
<accession>A0A538TVI6</accession>
<gene>
    <name evidence="2" type="ORF">E6K78_03870</name>
</gene>
<dbReference type="Pfam" id="PF05960">
    <property type="entry name" value="DUF885"/>
    <property type="match status" value="1"/>
</dbReference>
<evidence type="ECO:0000313" key="2">
    <source>
        <dbReference type="EMBL" id="TMQ67640.1"/>
    </source>
</evidence>
<dbReference type="InterPro" id="IPR010281">
    <property type="entry name" value="DUF885"/>
</dbReference>
<dbReference type="AlphaFoldDB" id="A0A538TVI6"/>
<feature type="region of interest" description="Disordered" evidence="1">
    <location>
        <begin position="1"/>
        <end position="23"/>
    </location>
</feature>
<dbReference type="PANTHER" id="PTHR33361">
    <property type="entry name" value="GLR0591 PROTEIN"/>
    <property type="match status" value="1"/>
</dbReference>
<feature type="region of interest" description="Disordered" evidence="1">
    <location>
        <begin position="44"/>
        <end position="73"/>
    </location>
</feature>
<reference evidence="2 3" key="1">
    <citation type="journal article" date="2019" name="Nat. Microbiol.">
        <title>Mediterranean grassland soil C-N compound turnover is dependent on rainfall and depth, and is mediated by genomically divergent microorganisms.</title>
        <authorList>
            <person name="Diamond S."/>
            <person name="Andeer P.F."/>
            <person name="Li Z."/>
            <person name="Crits-Christoph A."/>
            <person name="Burstein D."/>
            <person name="Anantharaman K."/>
            <person name="Lane K.R."/>
            <person name="Thomas B.C."/>
            <person name="Pan C."/>
            <person name="Northen T.R."/>
            <person name="Banfield J.F."/>
        </authorList>
    </citation>
    <scope>NUCLEOTIDE SEQUENCE [LARGE SCALE GENOMIC DNA]</scope>
    <source>
        <strain evidence="2">WS_8</strain>
    </source>
</reference>